<keyword evidence="1" id="KW-0521">NADP</keyword>
<dbReference type="SUPFAM" id="SSF51735">
    <property type="entry name" value="NAD(P)-binding Rossmann-fold domains"/>
    <property type="match status" value="1"/>
</dbReference>
<comment type="caution">
    <text evidence="4">The sequence shown here is derived from an EMBL/GenBank/DDBJ whole genome shotgun (WGS) entry which is preliminary data.</text>
</comment>
<evidence type="ECO:0000256" key="2">
    <source>
        <dbReference type="ARBA" id="ARBA00023002"/>
    </source>
</evidence>
<organism evidence="4 5">
    <name type="scientific">Stella humosa</name>
    <dbReference type="NCBI Taxonomy" id="94"/>
    <lineage>
        <taxon>Bacteria</taxon>
        <taxon>Pseudomonadati</taxon>
        <taxon>Pseudomonadota</taxon>
        <taxon>Alphaproteobacteria</taxon>
        <taxon>Rhodospirillales</taxon>
        <taxon>Stellaceae</taxon>
        <taxon>Stella</taxon>
    </lineage>
</organism>
<dbReference type="AlphaFoldDB" id="A0A3N1L1B8"/>
<feature type="domain" description="Enoyl reductase (ER)" evidence="3">
    <location>
        <begin position="13"/>
        <end position="323"/>
    </location>
</feature>
<dbReference type="GO" id="GO:0070402">
    <property type="term" value="F:NADPH binding"/>
    <property type="evidence" value="ECO:0007669"/>
    <property type="project" value="TreeGrafter"/>
</dbReference>
<dbReference type="InterPro" id="IPR020843">
    <property type="entry name" value="ER"/>
</dbReference>
<name>A0A3N1L1B8_9PROT</name>
<evidence type="ECO:0000313" key="4">
    <source>
        <dbReference type="EMBL" id="ROP83305.1"/>
    </source>
</evidence>
<dbReference type="InterPro" id="IPR036291">
    <property type="entry name" value="NAD(P)-bd_dom_sf"/>
</dbReference>
<dbReference type="RefSeq" id="WP_170216675.1">
    <property type="nucleotide sequence ID" value="NZ_AP019700.1"/>
</dbReference>
<sequence length="325" mass="33429">MKRVVFHAFGEPGQVLAVEDVPDPVPGAGEVLVRMRLCPINPADLLTVRGLYGTRPRLPAVPGYEGLGIVAALGQGVTAPAIGTRVVPMASNGTWQELCVAKAAALLPLPDAIGDESAAQFVVNPLTALAMVEELATRPGDWLVQTAAGSTLGRIVLQLARTSGFHTVNLVRRPEQAAELAGLGADLALTPDDGELGRRVVAATGGATLLRATDAAGGSMAAAALGLLAPGGTLLSYGMMSGEPIPVDPAHLVFRDITVRGFWLTNWMRRAGGERRAALIARLAGLMGQGLVVPPVAAILPLDRIAEAVAAAERPGRAGKVLLSA</sequence>
<proteinExistence type="predicted"/>
<reference evidence="4 5" key="1">
    <citation type="submission" date="2018-11" db="EMBL/GenBank/DDBJ databases">
        <title>Genomic Encyclopedia of Type Strains, Phase IV (KMG-IV): sequencing the most valuable type-strain genomes for metagenomic binning, comparative biology and taxonomic classification.</title>
        <authorList>
            <person name="Goeker M."/>
        </authorList>
    </citation>
    <scope>NUCLEOTIDE SEQUENCE [LARGE SCALE GENOMIC DNA]</scope>
    <source>
        <strain evidence="4 5">DSM 5900</strain>
    </source>
</reference>
<dbReference type="EMBL" id="RJKX01000017">
    <property type="protein sequence ID" value="ROP83305.1"/>
    <property type="molecule type" value="Genomic_DNA"/>
</dbReference>
<dbReference type="InterPro" id="IPR013154">
    <property type="entry name" value="ADH-like_N"/>
</dbReference>
<evidence type="ECO:0000313" key="5">
    <source>
        <dbReference type="Proteomes" id="UP000278222"/>
    </source>
</evidence>
<keyword evidence="5" id="KW-1185">Reference proteome</keyword>
<evidence type="ECO:0000256" key="1">
    <source>
        <dbReference type="ARBA" id="ARBA00022857"/>
    </source>
</evidence>
<dbReference type="Gene3D" id="3.90.180.10">
    <property type="entry name" value="Medium-chain alcohol dehydrogenases, catalytic domain"/>
    <property type="match status" value="1"/>
</dbReference>
<dbReference type="InterPro" id="IPR013149">
    <property type="entry name" value="ADH-like_C"/>
</dbReference>
<protein>
    <submittedName>
        <fullName evidence="4">NADPH:quinone reductase-like Zn-dependent oxidoreductase</fullName>
    </submittedName>
</protein>
<accession>A0A3N1L1B8</accession>
<dbReference type="InterPro" id="IPR011032">
    <property type="entry name" value="GroES-like_sf"/>
</dbReference>
<dbReference type="Proteomes" id="UP000278222">
    <property type="component" value="Unassembled WGS sequence"/>
</dbReference>
<dbReference type="PANTHER" id="PTHR48106:SF2">
    <property type="entry name" value="ZN2+-BINDING DEHYDROGENASE"/>
    <property type="match status" value="1"/>
</dbReference>
<dbReference type="Pfam" id="PF00107">
    <property type="entry name" value="ADH_zinc_N"/>
    <property type="match status" value="1"/>
</dbReference>
<dbReference type="Gene3D" id="3.40.50.720">
    <property type="entry name" value="NAD(P)-binding Rossmann-like Domain"/>
    <property type="match status" value="1"/>
</dbReference>
<gene>
    <name evidence="4" type="ORF">EDC65_4838</name>
</gene>
<dbReference type="PANTHER" id="PTHR48106">
    <property type="entry name" value="QUINONE OXIDOREDUCTASE PIG3-RELATED"/>
    <property type="match status" value="1"/>
</dbReference>
<dbReference type="SMART" id="SM00829">
    <property type="entry name" value="PKS_ER"/>
    <property type="match status" value="1"/>
</dbReference>
<dbReference type="GO" id="GO:0016651">
    <property type="term" value="F:oxidoreductase activity, acting on NAD(P)H"/>
    <property type="evidence" value="ECO:0007669"/>
    <property type="project" value="TreeGrafter"/>
</dbReference>
<dbReference type="Pfam" id="PF08240">
    <property type="entry name" value="ADH_N"/>
    <property type="match status" value="1"/>
</dbReference>
<evidence type="ECO:0000259" key="3">
    <source>
        <dbReference type="SMART" id="SM00829"/>
    </source>
</evidence>
<keyword evidence="2" id="KW-0560">Oxidoreductase</keyword>
<dbReference type="CDD" id="cd05282">
    <property type="entry name" value="ETR_like"/>
    <property type="match status" value="1"/>
</dbReference>
<dbReference type="SUPFAM" id="SSF50129">
    <property type="entry name" value="GroES-like"/>
    <property type="match status" value="1"/>
</dbReference>